<dbReference type="PANTHER" id="PTHR38121:SF4">
    <property type="entry name" value="GH16 DOMAIN-CONTAINING PROTEIN-RELATED"/>
    <property type="match status" value="1"/>
</dbReference>
<keyword evidence="3" id="KW-1185">Reference proteome</keyword>
<reference evidence="2 3" key="1">
    <citation type="submission" date="2023-08" db="EMBL/GenBank/DDBJ databases">
        <title>Black Yeasts Isolated from many extreme environments.</title>
        <authorList>
            <person name="Coleine C."/>
            <person name="Stajich J.E."/>
            <person name="Selbmann L."/>
        </authorList>
    </citation>
    <scope>NUCLEOTIDE SEQUENCE [LARGE SCALE GENOMIC DNA]</scope>
    <source>
        <strain evidence="2 3">CCFEE 5386</strain>
    </source>
</reference>
<evidence type="ECO:0000313" key="3">
    <source>
        <dbReference type="Proteomes" id="UP001308179"/>
    </source>
</evidence>
<dbReference type="Proteomes" id="UP001308179">
    <property type="component" value="Unassembled WGS sequence"/>
</dbReference>
<gene>
    <name evidence="2" type="ORF">LTR32_000645</name>
</gene>
<evidence type="ECO:0000259" key="1">
    <source>
        <dbReference type="PROSITE" id="PS51762"/>
    </source>
</evidence>
<feature type="domain" description="GH16" evidence="1">
    <location>
        <begin position="60"/>
        <end position="309"/>
    </location>
</feature>
<comment type="caution">
    <text evidence="2">The sequence shown here is derived from an EMBL/GenBank/DDBJ whole genome shotgun (WGS) entry which is preliminary data.</text>
</comment>
<dbReference type="EMBL" id="JAVRRR010000018">
    <property type="protein sequence ID" value="KAK5148008.1"/>
    <property type="molecule type" value="Genomic_DNA"/>
</dbReference>
<organism evidence="2 3">
    <name type="scientific">Rachicladosporium monterosium</name>
    <dbReference type="NCBI Taxonomy" id="1507873"/>
    <lineage>
        <taxon>Eukaryota</taxon>
        <taxon>Fungi</taxon>
        <taxon>Dikarya</taxon>
        <taxon>Ascomycota</taxon>
        <taxon>Pezizomycotina</taxon>
        <taxon>Dothideomycetes</taxon>
        <taxon>Dothideomycetidae</taxon>
        <taxon>Cladosporiales</taxon>
        <taxon>Cladosporiaceae</taxon>
        <taxon>Rachicladosporium</taxon>
    </lineage>
</organism>
<dbReference type="Gene3D" id="2.60.120.200">
    <property type="match status" value="1"/>
</dbReference>
<sequence>MARSRHARCALPLLLLSHSRASLSASSSPNNANNGSDCSLFAINGSSSAAAAYFTHYRFYDFRNISDPQPPPAGASSGLTASHTTNDSSWHLDWSARDQAKGAANRRSIPVDYLPENIFVEKSNESSAEYSSYLTLATSRLKNDTQSAAEIDFTPSSDVVYISLRVLARVSGAAGAVAGIFTYNSDVSESDIEILTQDPDSRVRYSTQPTTDPETGAPITGATVNATIPSDNWHAWNVHRLDWLPGQVASWADGSRLHTSTVNVQNGTAGSRVILDMWSNGGSFSGDMDVGGRAIMEVQWIEMAFNVSGGSVGQGGTVCDIDKVVGSPVPVADSGGASISPGWEAVALICFGVLARSYTRAKAGHASLASDVLHGRPVGKRLHQPMAKG</sequence>
<accession>A0ABR0LGU5</accession>
<dbReference type="InterPro" id="IPR000757">
    <property type="entry name" value="Beta-glucanase-like"/>
</dbReference>
<protein>
    <recommendedName>
        <fullName evidence="1">GH16 domain-containing protein</fullName>
    </recommendedName>
</protein>
<dbReference type="SUPFAM" id="SSF49899">
    <property type="entry name" value="Concanavalin A-like lectins/glucanases"/>
    <property type="match status" value="1"/>
</dbReference>
<dbReference type="CDD" id="cd00413">
    <property type="entry name" value="Glyco_hydrolase_16"/>
    <property type="match status" value="1"/>
</dbReference>
<proteinExistence type="predicted"/>
<dbReference type="PANTHER" id="PTHR38121">
    <property type="entry name" value="GH16 DOMAIN-CONTAINING PROTEIN"/>
    <property type="match status" value="1"/>
</dbReference>
<evidence type="ECO:0000313" key="2">
    <source>
        <dbReference type="EMBL" id="KAK5148008.1"/>
    </source>
</evidence>
<dbReference type="InterPro" id="IPR013320">
    <property type="entry name" value="ConA-like_dom_sf"/>
</dbReference>
<dbReference type="PROSITE" id="PS51762">
    <property type="entry name" value="GH16_2"/>
    <property type="match status" value="1"/>
</dbReference>
<name>A0ABR0LGU5_9PEZI</name>